<accession>A0AAU8N1V0</accession>
<evidence type="ECO:0000256" key="1">
    <source>
        <dbReference type="SAM" id="MobiDB-lite"/>
    </source>
</evidence>
<protein>
    <submittedName>
        <fullName evidence="2">Uncharacterized protein</fullName>
    </submittedName>
</protein>
<sequence>MSDYLVGPGGVDPAGEPAPAPTIPPLPAHVRFGIPFNGVVPLWFDGDQIAWYRPTDGTDLADVLGLGHVETEPGPSSVPEGWAERVEFGTLEEGGLRLRAEGPTGRRAINDAGAGVLVPLGGPLSVPEAMSGGFDTASFAVHIARLMLRAARDGAILVFTLRAPRDPEAHHILSVPSEVDSQRVMRFHLGTLMEMEGGAWSKADRRGGMSLLDLSISYESLLAGAGPEAEQGLDAGLLIELAEPVVACLLKPGFPFALGCSYVMPQQG</sequence>
<evidence type="ECO:0000313" key="2">
    <source>
        <dbReference type="EMBL" id="XCP82355.1"/>
    </source>
</evidence>
<name>A0AAU8N1V0_9ACTO</name>
<dbReference type="RefSeq" id="WP_366180600.1">
    <property type="nucleotide sequence ID" value="NZ_CP159989.1"/>
</dbReference>
<dbReference type="AlphaFoldDB" id="A0AAU8N1V0"/>
<gene>
    <name evidence="2" type="ORF">ABXS69_10550</name>
</gene>
<reference evidence="2" key="1">
    <citation type="submission" date="2024-05" db="EMBL/GenBank/DDBJ databases">
        <title>Draft genome assemblies of 36 bacteria isolated from hibernating arctic ground squirrels.</title>
        <authorList>
            <person name="McKee H."/>
            <person name="Mullen L."/>
            <person name="Drown D.M."/>
            <person name="Duddleston K.N."/>
        </authorList>
    </citation>
    <scope>NUCLEOTIDE SEQUENCE</scope>
    <source>
        <strain evidence="2">AR004</strain>
    </source>
</reference>
<organism evidence="2">
    <name type="scientific">Actinomyces timonensis</name>
    <dbReference type="NCBI Taxonomy" id="1288391"/>
    <lineage>
        <taxon>Bacteria</taxon>
        <taxon>Bacillati</taxon>
        <taxon>Actinomycetota</taxon>
        <taxon>Actinomycetes</taxon>
        <taxon>Actinomycetales</taxon>
        <taxon>Actinomycetaceae</taxon>
        <taxon>Actinomyces</taxon>
    </lineage>
</organism>
<feature type="region of interest" description="Disordered" evidence="1">
    <location>
        <begin position="1"/>
        <end position="20"/>
    </location>
</feature>
<dbReference type="EMBL" id="CP159989">
    <property type="protein sequence ID" value="XCP82355.1"/>
    <property type="molecule type" value="Genomic_DNA"/>
</dbReference>
<proteinExistence type="predicted"/>